<feature type="compositionally biased region" description="Basic and acidic residues" evidence="1">
    <location>
        <begin position="49"/>
        <end position="105"/>
    </location>
</feature>
<accession>A0A147I850</accession>
<name>A0A147I850_9SPHN</name>
<dbReference type="AlphaFoldDB" id="A0A147I850"/>
<protein>
    <submittedName>
        <fullName evidence="2">Uncharacterized protein</fullName>
    </submittedName>
</protein>
<keyword evidence="3" id="KW-1185">Reference proteome</keyword>
<proteinExistence type="predicted"/>
<reference evidence="2 3" key="1">
    <citation type="journal article" date="2016" name="Front. Microbiol.">
        <title>Genomic Resource of Rice Seed Associated Bacteria.</title>
        <authorList>
            <person name="Midha S."/>
            <person name="Bansal K."/>
            <person name="Sharma S."/>
            <person name="Kumar N."/>
            <person name="Patil P.P."/>
            <person name="Chaudhry V."/>
            <person name="Patil P.B."/>
        </authorList>
    </citation>
    <scope>NUCLEOTIDE SEQUENCE [LARGE SCALE GENOMIC DNA]</scope>
    <source>
        <strain evidence="2 3">NS334</strain>
    </source>
</reference>
<evidence type="ECO:0000256" key="1">
    <source>
        <dbReference type="SAM" id="MobiDB-lite"/>
    </source>
</evidence>
<evidence type="ECO:0000313" key="2">
    <source>
        <dbReference type="EMBL" id="KTT75308.1"/>
    </source>
</evidence>
<evidence type="ECO:0000313" key="3">
    <source>
        <dbReference type="Proteomes" id="UP000074310"/>
    </source>
</evidence>
<organism evidence="2 3">
    <name type="scientific">Sphingomonas endophytica</name>
    <dbReference type="NCBI Taxonomy" id="869719"/>
    <lineage>
        <taxon>Bacteria</taxon>
        <taxon>Pseudomonadati</taxon>
        <taxon>Pseudomonadota</taxon>
        <taxon>Alphaproteobacteria</taxon>
        <taxon>Sphingomonadales</taxon>
        <taxon>Sphingomonadaceae</taxon>
        <taxon>Sphingomonas</taxon>
    </lineage>
</organism>
<feature type="region of interest" description="Disordered" evidence="1">
    <location>
        <begin position="49"/>
        <end position="131"/>
    </location>
</feature>
<dbReference type="EMBL" id="LDTB01000008">
    <property type="protein sequence ID" value="KTT75308.1"/>
    <property type="molecule type" value="Genomic_DNA"/>
</dbReference>
<dbReference type="PATRIC" id="fig|869719.3.peg.3392"/>
<gene>
    <name evidence="2" type="ORF">NS334_03385</name>
</gene>
<comment type="caution">
    <text evidence="2">The sequence shown here is derived from an EMBL/GenBank/DDBJ whole genome shotgun (WGS) entry which is preliminary data.</text>
</comment>
<dbReference type="Proteomes" id="UP000074310">
    <property type="component" value="Unassembled WGS sequence"/>
</dbReference>
<feature type="region of interest" description="Disordered" evidence="1">
    <location>
        <begin position="1"/>
        <end position="31"/>
    </location>
</feature>
<sequence length="131" mass="14763">MANAPTITDEFAGWRRWSPPPRHRCSSCGRTRPGAETLRAVFYCCTDAAPHDDERPEKGYILDRSGEPERSRPRLRNEERMGHDHDQEHRTSWDGRRRTGSDVHRGGAGRATGRRCGDLHRGDAAAMSDPA</sequence>